<evidence type="ECO:0000256" key="1">
    <source>
        <dbReference type="SAM" id="SignalP"/>
    </source>
</evidence>
<dbReference type="AlphaFoldDB" id="A0A9E4K565"/>
<dbReference type="InterPro" id="IPR013830">
    <property type="entry name" value="SGNH_hydro"/>
</dbReference>
<protein>
    <submittedName>
        <fullName evidence="3">Arylesterase</fullName>
    </submittedName>
</protein>
<dbReference type="PROSITE" id="PS01098">
    <property type="entry name" value="LIPASE_GDSL_SER"/>
    <property type="match status" value="1"/>
</dbReference>
<dbReference type="GO" id="GO:0006629">
    <property type="term" value="P:lipid metabolic process"/>
    <property type="evidence" value="ECO:0007669"/>
    <property type="project" value="InterPro"/>
</dbReference>
<dbReference type="SUPFAM" id="SSF52266">
    <property type="entry name" value="SGNH hydrolase"/>
    <property type="match status" value="1"/>
</dbReference>
<organism evidence="3 4">
    <name type="scientific">Candidatus Thiodiazotropha lotti</name>
    <dbReference type="NCBI Taxonomy" id="2792787"/>
    <lineage>
        <taxon>Bacteria</taxon>
        <taxon>Pseudomonadati</taxon>
        <taxon>Pseudomonadota</taxon>
        <taxon>Gammaproteobacteria</taxon>
        <taxon>Chromatiales</taxon>
        <taxon>Sedimenticolaceae</taxon>
        <taxon>Candidatus Thiodiazotropha</taxon>
    </lineage>
</organism>
<feature type="domain" description="SGNH hydrolase-type esterase" evidence="2">
    <location>
        <begin position="28"/>
        <end position="187"/>
    </location>
</feature>
<feature type="signal peptide" evidence="1">
    <location>
        <begin position="1"/>
        <end position="22"/>
    </location>
</feature>
<dbReference type="EMBL" id="JAEPDI010000009">
    <property type="protein sequence ID" value="MCG7939685.1"/>
    <property type="molecule type" value="Genomic_DNA"/>
</dbReference>
<dbReference type="PANTHER" id="PTHR30383">
    <property type="entry name" value="THIOESTERASE 1/PROTEASE 1/LYSOPHOSPHOLIPASE L1"/>
    <property type="match status" value="1"/>
</dbReference>
<evidence type="ECO:0000313" key="3">
    <source>
        <dbReference type="EMBL" id="MCG7939685.1"/>
    </source>
</evidence>
<dbReference type="InterPro" id="IPR036514">
    <property type="entry name" value="SGNH_hydro_sf"/>
</dbReference>
<dbReference type="Proteomes" id="UP000886687">
    <property type="component" value="Unassembled WGS sequence"/>
</dbReference>
<dbReference type="Pfam" id="PF13472">
    <property type="entry name" value="Lipase_GDSL_2"/>
    <property type="match status" value="1"/>
</dbReference>
<dbReference type="GO" id="GO:0004622">
    <property type="term" value="F:phosphatidylcholine lysophospholipase activity"/>
    <property type="evidence" value="ECO:0007669"/>
    <property type="project" value="TreeGrafter"/>
</dbReference>
<evidence type="ECO:0000313" key="4">
    <source>
        <dbReference type="Proteomes" id="UP000886687"/>
    </source>
</evidence>
<name>A0A9E4K565_9GAMM</name>
<keyword evidence="1" id="KW-0732">Signal</keyword>
<dbReference type="InterPro" id="IPR051532">
    <property type="entry name" value="Ester_Hydrolysis_Enzymes"/>
</dbReference>
<proteinExistence type="predicted"/>
<gene>
    <name evidence="3" type="ORF">JAZ04_12645</name>
</gene>
<comment type="caution">
    <text evidence="3">The sequence shown here is derived from an EMBL/GenBank/DDBJ whole genome shotgun (WGS) entry which is preliminary data.</text>
</comment>
<accession>A0A9E4K565</accession>
<dbReference type="InterPro" id="IPR008265">
    <property type="entry name" value="Lipase_GDSL_AS"/>
</dbReference>
<dbReference type="Gene3D" id="3.40.50.1110">
    <property type="entry name" value="SGNH hydrolase"/>
    <property type="match status" value="1"/>
</dbReference>
<feature type="chain" id="PRO_5038650324" evidence="1">
    <location>
        <begin position="23"/>
        <end position="216"/>
    </location>
</feature>
<dbReference type="CDD" id="cd01822">
    <property type="entry name" value="Lysophospholipase_L1_like"/>
    <property type="match status" value="1"/>
</dbReference>
<sequence length="216" mass="23486">MKRFLRKLLLFLFLSLPVVTLAQTTLLVVGDSLSAGYGVTTEIRWVNLLSQRLNSHCGPFQVINASVSGDTSQGGLSRLPALLSKHQPTLVIIELGGNDGLRGINSRAMHDNLLRMVKLSKQAGAAVLILGVRLPANYGPEFTNAFHQVYYDVSEAESVPLVPFFLQGVALDMSLMQNDGIHPNDKAQPILKDNVWAGLRPLLKAVGFSKDACLQP</sequence>
<evidence type="ECO:0000259" key="2">
    <source>
        <dbReference type="Pfam" id="PF13472"/>
    </source>
</evidence>
<dbReference type="PANTHER" id="PTHR30383:SF24">
    <property type="entry name" value="THIOESTERASE 1_PROTEASE 1_LYSOPHOSPHOLIPASE L1"/>
    <property type="match status" value="1"/>
</dbReference>
<reference evidence="3" key="1">
    <citation type="journal article" date="2021" name="Proc. Natl. Acad. Sci. U.S.A.">
        <title>Global biogeography of chemosynthetic symbionts reveals both localized and globally distributed symbiont groups. .</title>
        <authorList>
            <person name="Osvatic J.T."/>
            <person name="Wilkins L.G.E."/>
            <person name="Leibrecht L."/>
            <person name="Leray M."/>
            <person name="Zauner S."/>
            <person name="Polzin J."/>
            <person name="Camacho Y."/>
            <person name="Gros O."/>
            <person name="van Gils J.A."/>
            <person name="Eisen J.A."/>
            <person name="Petersen J.M."/>
            <person name="Yuen B."/>
        </authorList>
    </citation>
    <scope>NUCLEOTIDE SEQUENCE</scope>
    <source>
        <strain evidence="3">MAGL173</strain>
    </source>
</reference>